<evidence type="ECO:0000313" key="2">
    <source>
        <dbReference type="EMBL" id="MFC4789146.1"/>
    </source>
</evidence>
<comment type="caution">
    <text evidence="2">The sequence shown here is derived from an EMBL/GenBank/DDBJ whole genome shotgun (WGS) entry which is preliminary data.</text>
</comment>
<dbReference type="NCBIfam" id="TIGR02521">
    <property type="entry name" value="type_IV_pilW"/>
    <property type="match status" value="1"/>
</dbReference>
<dbReference type="InterPro" id="IPR013360">
    <property type="entry name" value="Pilus_4_PilW"/>
</dbReference>
<keyword evidence="1" id="KW-0802">TPR repeat</keyword>
<dbReference type="PANTHER" id="PTHR12558:SF13">
    <property type="entry name" value="CELL DIVISION CYCLE PROTEIN 27 HOMOLOG"/>
    <property type="match status" value="1"/>
</dbReference>
<accession>A0ABV9QC66</accession>
<protein>
    <submittedName>
        <fullName evidence="2">Type IV pilus biogenesis/stability protein PilW</fullName>
    </submittedName>
</protein>
<reference evidence="3" key="1">
    <citation type="journal article" date="2019" name="Int. J. Syst. Evol. Microbiol.">
        <title>The Global Catalogue of Microorganisms (GCM) 10K type strain sequencing project: providing services to taxonomists for standard genome sequencing and annotation.</title>
        <authorList>
            <consortium name="The Broad Institute Genomics Platform"/>
            <consortium name="The Broad Institute Genome Sequencing Center for Infectious Disease"/>
            <person name="Wu L."/>
            <person name="Ma J."/>
        </authorList>
    </citation>
    <scope>NUCLEOTIDE SEQUENCE [LARGE SCALE GENOMIC DNA]</scope>
    <source>
        <strain evidence="3">CCUG 49452</strain>
    </source>
</reference>
<dbReference type="RefSeq" id="WP_382432256.1">
    <property type="nucleotide sequence ID" value="NZ_JBHSHJ010000006.1"/>
</dbReference>
<feature type="repeat" description="TPR" evidence="1">
    <location>
        <begin position="87"/>
        <end position="120"/>
    </location>
</feature>
<dbReference type="Gene3D" id="1.25.40.10">
    <property type="entry name" value="Tetratricopeptide repeat domain"/>
    <property type="match status" value="1"/>
</dbReference>
<dbReference type="PROSITE" id="PS50005">
    <property type="entry name" value="TPR"/>
    <property type="match status" value="1"/>
</dbReference>
<name>A0ABV9QC66_9BURK</name>
<dbReference type="Pfam" id="PF00515">
    <property type="entry name" value="TPR_1"/>
    <property type="match status" value="1"/>
</dbReference>
<sequence>MPPGLTKKGRYWAGIGILLWCLGGLSGCATGHPPVANSDVLSPSEEGEARRRARIRLELAANYFEAGQTSVALDEVKQALVTDPGYADAYNLLGLIYMRLNEYAQADTSFQRALDLRPTDPNLLHNRAWLLCSQKKYPQANDIFMQVLAHPTYAARSKTLMAQGLCHARAGDEVAAEQALMRSYELDAGNPVVAYHLSSLLLRRNELVRAQFYIRRLNNSEMSNAETLWLGIKVERALRNVVAMQQLADQLRKRFPDSSELALYDKGRFDE</sequence>
<dbReference type="PANTHER" id="PTHR12558">
    <property type="entry name" value="CELL DIVISION CYCLE 16,23,27"/>
    <property type="match status" value="1"/>
</dbReference>
<organism evidence="2 3">
    <name type="scientific">Giesbergeria sinuosa</name>
    <dbReference type="NCBI Taxonomy" id="80883"/>
    <lineage>
        <taxon>Bacteria</taxon>
        <taxon>Pseudomonadati</taxon>
        <taxon>Pseudomonadota</taxon>
        <taxon>Betaproteobacteria</taxon>
        <taxon>Burkholderiales</taxon>
        <taxon>Comamonadaceae</taxon>
        <taxon>Giesbergeria</taxon>
    </lineage>
</organism>
<dbReference type="InterPro" id="IPR019734">
    <property type="entry name" value="TPR_rpt"/>
</dbReference>
<dbReference type="PROSITE" id="PS51257">
    <property type="entry name" value="PROKAR_LIPOPROTEIN"/>
    <property type="match status" value="1"/>
</dbReference>
<evidence type="ECO:0000256" key="1">
    <source>
        <dbReference type="PROSITE-ProRule" id="PRU00339"/>
    </source>
</evidence>
<dbReference type="PROSITE" id="PS50293">
    <property type="entry name" value="TPR_REGION"/>
    <property type="match status" value="1"/>
</dbReference>
<dbReference type="SUPFAM" id="SSF48452">
    <property type="entry name" value="TPR-like"/>
    <property type="match status" value="1"/>
</dbReference>
<dbReference type="SMART" id="SM00028">
    <property type="entry name" value="TPR"/>
    <property type="match status" value="4"/>
</dbReference>
<keyword evidence="3" id="KW-1185">Reference proteome</keyword>
<dbReference type="EMBL" id="JBHSHJ010000006">
    <property type="protein sequence ID" value="MFC4789146.1"/>
    <property type="molecule type" value="Genomic_DNA"/>
</dbReference>
<proteinExistence type="predicted"/>
<evidence type="ECO:0000313" key="3">
    <source>
        <dbReference type="Proteomes" id="UP001596001"/>
    </source>
</evidence>
<gene>
    <name evidence="2" type="primary">pilW</name>
    <name evidence="2" type="ORF">ACFO6X_09155</name>
</gene>
<dbReference type="InterPro" id="IPR011990">
    <property type="entry name" value="TPR-like_helical_dom_sf"/>
</dbReference>
<dbReference type="Proteomes" id="UP001596001">
    <property type="component" value="Unassembled WGS sequence"/>
</dbReference>